<keyword evidence="2 4" id="KW-0238">DNA-binding</keyword>
<reference evidence="7 8" key="1">
    <citation type="submission" date="2013-10" db="EMBL/GenBank/DDBJ databases">
        <authorList>
            <person name="Wang G."/>
            <person name="Zhuang W."/>
        </authorList>
    </citation>
    <scope>NUCLEOTIDE SEQUENCE [LARGE SCALE GENOMIC DNA]</scope>
    <source>
        <strain evidence="7 8">DSM 20118</strain>
    </source>
</reference>
<keyword evidence="1" id="KW-0805">Transcription regulation</keyword>
<dbReference type="Gene3D" id="1.10.357.10">
    <property type="entry name" value="Tetracycline Repressor, domain 2"/>
    <property type="match status" value="1"/>
</dbReference>
<dbReference type="InterPro" id="IPR009057">
    <property type="entry name" value="Homeodomain-like_sf"/>
</dbReference>
<dbReference type="AlphaFoldDB" id="A0A0A0BA94"/>
<evidence type="ECO:0000256" key="1">
    <source>
        <dbReference type="ARBA" id="ARBA00023015"/>
    </source>
</evidence>
<dbReference type="SUPFAM" id="SSF46689">
    <property type="entry name" value="Homeodomain-like"/>
    <property type="match status" value="1"/>
</dbReference>
<comment type="caution">
    <text evidence="7">The sequence shown here is derived from an EMBL/GenBank/DDBJ whole genome shotgun (WGS) entry which is preliminary data.</text>
</comment>
<gene>
    <name evidence="7" type="ORF">Q760_14960</name>
</gene>
<evidence type="ECO:0000259" key="6">
    <source>
        <dbReference type="PROSITE" id="PS50977"/>
    </source>
</evidence>
<dbReference type="STRING" id="1408250.Q760_14960"/>
<evidence type="ECO:0000256" key="4">
    <source>
        <dbReference type="PROSITE-ProRule" id="PRU00335"/>
    </source>
</evidence>
<dbReference type="GO" id="GO:0003677">
    <property type="term" value="F:DNA binding"/>
    <property type="evidence" value="ECO:0007669"/>
    <property type="project" value="UniProtKB-UniRule"/>
</dbReference>
<dbReference type="InterPro" id="IPR036271">
    <property type="entry name" value="Tet_transcr_reg_TetR-rel_C_sf"/>
</dbReference>
<dbReference type="Proteomes" id="UP000029833">
    <property type="component" value="Unassembled WGS sequence"/>
</dbReference>
<evidence type="ECO:0000256" key="2">
    <source>
        <dbReference type="ARBA" id="ARBA00023125"/>
    </source>
</evidence>
<dbReference type="InterPro" id="IPR025996">
    <property type="entry name" value="MT1864/Rv1816-like_C"/>
</dbReference>
<proteinExistence type="predicted"/>
<feature type="compositionally biased region" description="Basic and acidic residues" evidence="5">
    <location>
        <begin position="1"/>
        <end position="15"/>
    </location>
</feature>
<feature type="DNA-binding region" description="H-T-H motif" evidence="4">
    <location>
        <begin position="72"/>
        <end position="91"/>
    </location>
</feature>
<dbReference type="Pfam" id="PF13305">
    <property type="entry name" value="TetR_C_33"/>
    <property type="match status" value="1"/>
</dbReference>
<organism evidence="7 8">
    <name type="scientific">Cellulomonas cellasea DSM 20118</name>
    <dbReference type="NCBI Taxonomy" id="1408250"/>
    <lineage>
        <taxon>Bacteria</taxon>
        <taxon>Bacillati</taxon>
        <taxon>Actinomycetota</taxon>
        <taxon>Actinomycetes</taxon>
        <taxon>Micrococcales</taxon>
        <taxon>Cellulomonadaceae</taxon>
        <taxon>Cellulomonas</taxon>
    </lineage>
</organism>
<dbReference type="InterPro" id="IPR001647">
    <property type="entry name" value="HTH_TetR"/>
</dbReference>
<keyword evidence="3" id="KW-0804">Transcription</keyword>
<accession>A0A0A0BA94</accession>
<protein>
    <recommendedName>
        <fullName evidence="6">HTH tetR-type domain-containing protein</fullName>
    </recommendedName>
</protein>
<keyword evidence="8" id="KW-1185">Reference proteome</keyword>
<evidence type="ECO:0000313" key="7">
    <source>
        <dbReference type="EMBL" id="KGM02216.1"/>
    </source>
</evidence>
<feature type="region of interest" description="Disordered" evidence="5">
    <location>
        <begin position="1"/>
        <end position="40"/>
    </location>
</feature>
<sequence>MARCDGRRTGGDDPARPTPTRQPSGTGGDEEERMTTTDTVVPRRDRLRAATEAEIRATARRLLVAEQGQPPTLRGIAREMGMTAPGLYRYYASLDDLLLALCDDLFGEVHGVVTASLDAHGDDLGARMLAAVRTFRRWALDHPAEFGLMFRSGDGLWADPDDGCEQSRRFAGLFLELFVGLWEARPFPLPDLHGGVAASCGQLAAFARGAGVDLPEPALWVFANSWVRLYGVVCMEALGHLRFMFTDVGPYFEAELEQVARSIGVAYAPPAAAQG</sequence>
<feature type="domain" description="HTH tetR-type" evidence="6">
    <location>
        <begin position="49"/>
        <end position="109"/>
    </location>
</feature>
<dbReference type="PROSITE" id="PS50977">
    <property type="entry name" value="HTH_TETR_2"/>
    <property type="match status" value="1"/>
</dbReference>
<dbReference type="Pfam" id="PF00440">
    <property type="entry name" value="TetR_N"/>
    <property type="match status" value="1"/>
</dbReference>
<name>A0A0A0BA94_9CELL</name>
<evidence type="ECO:0000256" key="5">
    <source>
        <dbReference type="SAM" id="MobiDB-lite"/>
    </source>
</evidence>
<dbReference type="EMBL" id="AXNT01000059">
    <property type="protein sequence ID" value="KGM02216.1"/>
    <property type="molecule type" value="Genomic_DNA"/>
</dbReference>
<dbReference type="SUPFAM" id="SSF48498">
    <property type="entry name" value="Tetracyclin repressor-like, C-terminal domain"/>
    <property type="match status" value="1"/>
</dbReference>
<evidence type="ECO:0000256" key="3">
    <source>
        <dbReference type="ARBA" id="ARBA00023163"/>
    </source>
</evidence>
<evidence type="ECO:0000313" key="8">
    <source>
        <dbReference type="Proteomes" id="UP000029833"/>
    </source>
</evidence>